<dbReference type="PANTHER" id="PTHR46401:SF2">
    <property type="entry name" value="GLYCOSYLTRANSFERASE WBBK-RELATED"/>
    <property type="match status" value="1"/>
</dbReference>
<dbReference type="RefSeq" id="WP_152129237.1">
    <property type="nucleotide sequence ID" value="NZ_WEJV01000080.1"/>
</dbReference>
<dbReference type="EMBL" id="MK551180">
    <property type="protein sequence ID" value="QCH03133.1"/>
    <property type="molecule type" value="Genomic_DNA"/>
</dbReference>
<gene>
    <name evidence="2" type="primary">gt</name>
</gene>
<sequence>MKYIFWGSFYADTLLGDIKKFSLGPIGNANDLLQKNIIYGLAKKNKDVLLVTVPNVGSYPNRYKKWYVSKSIEYLSIGCNKVYCKSLSFINLPGVKHFFRFASILFFFIFNGFFKKKNLVLFVYDFEIEFLFASSILKKINRNLHICLIAPDLPGYTSERKSFLYNLYNAFVSKVLHFLNEDIDSYAFISEHMVNKIEVKDRPYVVIEGIYNIETSKILSSKEVPKEHVCKVVFYSGSLDERNGIVNLVNAFKLITRDDYRLYIVGDGPLRDFVLKSQLEDVRIEYFGQIGHAETVLLQAQADILINPRLPLEEFTRYSFPSKTMEYLASGIPTLMYKLPGVPEEYFDYCIIIHGYSLSELAKTIEDTIETDYKFAKEKALSAVNFILSKKNPMSQCQKLIDMVEGKIQAGFK</sequence>
<dbReference type="Pfam" id="PF13692">
    <property type="entry name" value="Glyco_trans_1_4"/>
    <property type="match status" value="1"/>
</dbReference>
<dbReference type="PANTHER" id="PTHR46401">
    <property type="entry name" value="GLYCOSYLTRANSFERASE WBBK-RELATED"/>
    <property type="match status" value="1"/>
</dbReference>
<proteinExistence type="predicted"/>
<name>A0A4D6U7A2_PLESH</name>
<dbReference type="AlphaFoldDB" id="A0A4D6U7A2"/>
<reference evidence="2" key="1">
    <citation type="journal article" date="2019" name="Front. Microbiol.">
        <title>O-Antigen Gene Clusters of Plesiomonas shigelloides Serogroups and Its Application in Development of a Molecular Serotyping Scheme.</title>
        <authorList>
            <person name="Xi D."/>
            <person name="Wang X."/>
            <person name="Ning K."/>
            <person name="Liu Q."/>
            <person name="Jing F."/>
            <person name="Guo X."/>
            <person name="Cao B."/>
        </authorList>
    </citation>
    <scope>NUCLEOTIDE SEQUENCE</scope>
    <source>
        <strain evidence="2">O10H41</strain>
    </source>
</reference>
<keyword evidence="1 2" id="KW-0808">Transferase</keyword>
<accession>A0A4D6U7A2</accession>
<protein>
    <submittedName>
        <fullName evidence="2">Glycosyltransferase family 1 protein</fullName>
    </submittedName>
</protein>
<evidence type="ECO:0000313" key="2">
    <source>
        <dbReference type="EMBL" id="QCH03133.1"/>
    </source>
</evidence>
<organism evidence="2">
    <name type="scientific">Plesiomonas shigelloides</name>
    <name type="common">Aeromonas shigelloides</name>
    <dbReference type="NCBI Taxonomy" id="703"/>
    <lineage>
        <taxon>Bacteria</taxon>
        <taxon>Pseudomonadati</taxon>
        <taxon>Pseudomonadota</taxon>
        <taxon>Gammaproteobacteria</taxon>
        <taxon>Enterobacterales</taxon>
        <taxon>Enterobacteriaceae</taxon>
        <taxon>Plesiomonas</taxon>
    </lineage>
</organism>
<dbReference type="Gene3D" id="3.40.50.2000">
    <property type="entry name" value="Glycogen Phosphorylase B"/>
    <property type="match status" value="1"/>
</dbReference>
<dbReference type="SUPFAM" id="SSF53756">
    <property type="entry name" value="UDP-Glycosyltransferase/glycogen phosphorylase"/>
    <property type="match status" value="1"/>
</dbReference>
<evidence type="ECO:0000256" key="1">
    <source>
        <dbReference type="ARBA" id="ARBA00022679"/>
    </source>
</evidence>
<dbReference type="GO" id="GO:0016757">
    <property type="term" value="F:glycosyltransferase activity"/>
    <property type="evidence" value="ECO:0007669"/>
    <property type="project" value="TreeGrafter"/>
</dbReference>